<keyword evidence="7 9" id="KW-0472">Membrane</keyword>
<dbReference type="InterPro" id="IPR018629">
    <property type="entry name" value="XK-rel"/>
</dbReference>
<evidence type="ECO:0000256" key="8">
    <source>
        <dbReference type="ARBA" id="ARBA00024479"/>
    </source>
</evidence>
<comment type="similarity">
    <text evidence="2 9">Belongs to the XK family.</text>
</comment>
<accession>A0A3B3T5D8</accession>
<evidence type="ECO:0000256" key="4">
    <source>
        <dbReference type="ARBA" id="ARBA00022692"/>
    </source>
</evidence>
<dbReference type="RefSeq" id="XP_023659687.1">
    <property type="nucleotide sequence ID" value="XM_023803919.2"/>
</dbReference>
<dbReference type="InterPro" id="IPR050895">
    <property type="entry name" value="XK-related_scramblase"/>
</dbReference>
<keyword evidence="4 9" id="KW-0812">Transmembrane</keyword>
<keyword evidence="11" id="KW-1185">Reference proteome</keyword>
<dbReference type="GeneTree" id="ENSGT01140000282565"/>
<evidence type="ECO:0000256" key="2">
    <source>
        <dbReference type="ARBA" id="ARBA00008789"/>
    </source>
</evidence>
<evidence type="ECO:0000256" key="3">
    <source>
        <dbReference type="ARBA" id="ARBA00022475"/>
    </source>
</evidence>
<keyword evidence="5" id="KW-0053">Apoptosis</keyword>
<name>A0A3B3T5D8_9TELE</name>
<reference evidence="10" key="2">
    <citation type="submission" date="2025-09" db="UniProtKB">
        <authorList>
            <consortium name="Ensembl"/>
        </authorList>
    </citation>
    <scope>IDENTIFICATION</scope>
</reference>
<comment type="subcellular location">
    <subcellularLocation>
        <location evidence="1">Cell membrane</location>
        <topology evidence="1">Multi-pass membrane protein</topology>
    </subcellularLocation>
    <subcellularLocation>
        <location evidence="9">Membrane</location>
        <topology evidence="9">Multi-pass membrane protein</topology>
    </subcellularLocation>
</comment>
<keyword evidence="3" id="KW-1003">Cell membrane</keyword>
<protein>
    <recommendedName>
        <fullName evidence="9">XK-related protein</fullName>
    </recommendedName>
</protein>
<feature type="transmembrane region" description="Helical" evidence="9">
    <location>
        <begin position="276"/>
        <end position="292"/>
    </location>
</feature>
<dbReference type="Proteomes" id="UP000261540">
    <property type="component" value="Unplaced"/>
</dbReference>
<dbReference type="GeneID" id="111839721"/>
<dbReference type="GO" id="GO:0070782">
    <property type="term" value="P:phosphatidylserine exposure on apoptotic cell surface"/>
    <property type="evidence" value="ECO:0007669"/>
    <property type="project" value="TreeGrafter"/>
</dbReference>
<dbReference type="GO" id="GO:1902742">
    <property type="term" value="P:apoptotic process involved in development"/>
    <property type="evidence" value="ECO:0007669"/>
    <property type="project" value="TreeGrafter"/>
</dbReference>
<keyword evidence="6 9" id="KW-1133">Transmembrane helix</keyword>
<dbReference type="Pfam" id="PF09815">
    <property type="entry name" value="XK-related"/>
    <property type="match status" value="1"/>
</dbReference>
<feature type="transmembrane region" description="Helical" evidence="9">
    <location>
        <begin position="179"/>
        <end position="199"/>
    </location>
</feature>
<evidence type="ECO:0000256" key="6">
    <source>
        <dbReference type="ARBA" id="ARBA00022989"/>
    </source>
</evidence>
<dbReference type="KEGG" id="pki:111839721"/>
<proteinExistence type="inferred from homology"/>
<evidence type="ECO:0000256" key="1">
    <source>
        <dbReference type="ARBA" id="ARBA00004651"/>
    </source>
</evidence>
<dbReference type="GO" id="GO:0043652">
    <property type="term" value="P:engulfment of apoptotic cell"/>
    <property type="evidence" value="ECO:0007669"/>
    <property type="project" value="TreeGrafter"/>
</dbReference>
<dbReference type="Ensembl" id="ENSPKIT00000018642.1">
    <property type="protein sequence ID" value="ENSPKIP00000037668.1"/>
    <property type="gene ID" value="ENSPKIG00000015758.1"/>
</dbReference>
<comment type="catalytic activity">
    <reaction evidence="8">
        <text>a 1,2-diacyl-sn-glycero-3-phospho-L-serine(in) = a 1,2-diacyl-sn-glycero-3-phospho-L-serine(out)</text>
        <dbReference type="Rhea" id="RHEA:38663"/>
        <dbReference type="ChEBI" id="CHEBI:57262"/>
    </reaction>
</comment>
<dbReference type="OrthoDB" id="6136301at2759"/>
<organism evidence="10 11">
    <name type="scientific">Paramormyrops kingsleyae</name>
    <dbReference type="NCBI Taxonomy" id="1676925"/>
    <lineage>
        <taxon>Eukaryota</taxon>
        <taxon>Metazoa</taxon>
        <taxon>Chordata</taxon>
        <taxon>Craniata</taxon>
        <taxon>Vertebrata</taxon>
        <taxon>Euteleostomi</taxon>
        <taxon>Actinopterygii</taxon>
        <taxon>Neopterygii</taxon>
        <taxon>Teleostei</taxon>
        <taxon>Osteoglossocephala</taxon>
        <taxon>Osteoglossomorpha</taxon>
        <taxon>Osteoglossiformes</taxon>
        <taxon>Mormyridae</taxon>
        <taxon>Paramormyrops</taxon>
    </lineage>
</organism>
<evidence type="ECO:0000256" key="7">
    <source>
        <dbReference type="ARBA" id="ARBA00023136"/>
    </source>
</evidence>
<reference evidence="10" key="1">
    <citation type="submission" date="2025-08" db="UniProtKB">
        <authorList>
            <consortium name="Ensembl"/>
        </authorList>
    </citation>
    <scope>IDENTIFICATION</scope>
</reference>
<dbReference type="STRING" id="1676925.ENSPKIP00000037668"/>
<feature type="transmembrane region" description="Helical" evidence="9">
    <location>
        <begin position="247"/>
        <end position="264"/>
    </location>
</feature>
<dbReference type="CTD" id="497082"/>
<dbReference type="AlphaFoldDB" id="A0A3B3T5D8"/>
<feature type="transmembrane region" description="Helical" evidence="9">
    <location>
        <begin position="333"/>
        <end position="356"/>
    </location>
</feature>
<evidence type="ECO:0000313" key="11">
    <source>
        <dbReference type="Proteomes" id="UP000261540"/>
    </source>
</evidence>
<feature type="transmembrane region" description="Helical" evidence="9">
    <location>
        <begin position="20"/>
        <end position="41"/>
    </location>
</feature>
<dbReference type="PANTHER" id="PTHR16024:SF8">
    <property type="entry name" value="XK-RELATED PROTEIN 8"/>
    <property type="match status" value="1"/>
</dbReference>
<evidence type="ECO:0000313" key="10">
    <source>
        <dbReference type="Ensembl" id="ENSPKIP00000037668.1"/>
    </source>
</evidence>
<feature type="transmembrane region" description="Helical" evidence="9">
    <location>
        <begin position="53"/>
        <end position="77"/>
    </location>
</feature>
<feature type="transmembrane region" description="Helical" evidence="9">
    <location>
        <begin position="304"/>
        <end position="324"/>
    </location>
</feature>
<dbReference type="GO" id="GO:0005886">
    <property type="term" value="C:plasma membrane"/>
    <property type="evidence" value="ECO:0007669"/>
    <property type="project" value="UniProtKB-SubCell"/>
</dbReference>
<evidence type="ECO:0000256" key="5">
    <source>
        <dbReference type="ARBA" id="ARBA00022703"/>
    </source>
</evidence>
<dbReference type="PANTHER" id="PTHR16024">
    <property type="entry name" value="XK-RELATED PROTEIN"/>
    <property type="match status" value="1"/>
</dbReference>
<evidence type="ECO:0000256" key="9">
    <source>
        <dbReference type="RuleBase" id="RU910716"/>
    </source>
</evidence>
<sequence length="413" mass="47937">MTVNILKGTMGGSKCDYSLLDLVFSVTGFCTFLIDVGTDFWVASEFFSHGNFIWFGVWIFFMVSSSVVVQTFSWLWYKYDRKLDGFEAKTSEENVVFGTERFLRLSSVLHIFQLGFLFRYISTVWQGVRLWCIGGLSSDFVVYMDHDISMLRLIKTFCEGTPQLTLMIYILLHNGHVGTFQYISPAVSMISIAWMVVSYHRAMRSFLPDKANQGWGSSVVYFLWNLLLIGQRICSVALFVSVLPYCLLYHFLLLWPPLILWAHLQKTAFMDSTFGEWLYRTIVGLVWYFSWFNVVEGNTKGRAVIYHAFMVTDSAILLTTWWCYRDSEKTQHYAIWLVSILVLVYILGILVKILYYRCFHPTLSSPPAGMDREDMMDGKTLWQNRRMACQFSHFYATEHSLLLTRNVSRAASL</sequence>